<comment type="subcellular location">
    <subcellularLocation>
        <location evidence="2">Mitochondrion outer membrane</location>
        <topology evidence="2">Single-pass type IV membrane protein</topology>
        <orientation evidence="2">Cytoplasmic side</orientation>
    </subcellularLocation>
</comment>
<accession>A0ABN8RNK3</accession>
<feature type="domain" description="Amine oxidase" evidence="10">
    <location>
        <begin position="87"/>
        <end position="518"/>
    </location>
</feature>
<evidence type="ECO:0000256" key="4">
    <source>
        <dbReference type="ARBA" id="ARBA00023002"/>
    </source>
</evidence>
<dbReference type="InterPro" id="IPR050703">
    <property type="entry name" value="Flavin_MAO"/>
</dbReference>
<dbReference type="InterPro" id="IPR002937">
    <property type="entry name" value="Amino_oxidase"/>
</dbReference>
<evidence type="ECO:0000256" key="5">
    <source>
        <dbReference type="ARBA" id="ARBA00045409"/>
    </source>
</evidence>
<gene>
    <name evidence="11" type="ORF">PEVE_00013199</name>
</gene>
<dbReference type="Gene3D" id="3.50.50.60">
    <property type="entry name" value="FAD/NAD(P)-binding domain"/>
    <property type="match status" value="1"/>
</dbReference>
<dbReference type="PRINTS" id="PR00757">
    <property type="entry name" value="AMINEOXDASEF"/>
</dbReference>
<comment type="function">
    <text evidence="5">Catalyzes the oxidative deamination of primary and some secondary amines such as neurotransmitters, and exogenous amines including the tertiary amine, neurotoxin 1-methyl-4-phenyl-1,2,3,6-tetrahydropyridine (MPTP), with concomitant reduction of oxygen to hydrogen peroxide and participates in the metabolism of neuroactive and vasoactive amines in the central nervous system and peripheral tissues. Preferentially degrades benzylamine and phenylethylamine.</text>
</comment>
<dbReference type="EMBL" id="CALNXI010001988">
    <property type="protein sequence ID" value="CAH3180951.1"/>
    <property type="molecule type" value="Genomic_DNA"/>
</dbReference>
<dbReference type="Gene3D" id="3.90.660.10">
    <property type="match status" value="1"/>
</dbReference>
<dbReference type="PANTHER" id="PTHR43563:SF1">
    <property type="entry name" value="AMINE OXIDASE [FLAVIN-CONTAINING] B"/>
    <property type="match status" value="1"/>
</dbReference>
<dbReference type="InterPro" id="IPR001613">
    <property type="entry name" value="Flavin_amine_oxidase"/>
</dbReference>
<dbReference type="PANTHER" id="PTHR43563">
    <property type="entry name" value="AMINE OXIDASE"/>
    <property type="match status" value="1"/>
</dbReference>
<evidence type="ECO:0000256" key="9">
    <source>
        <dbReference type="RuleBase" id="RU362067"/>
    </source>
</evidence>
<evidence type="ECO:0000256" key="2">
    <source>
        <dbReference type="ARBA" id="ARBA00004362"/>
    </source>
</evidence>
<evidence type="ECO:0000256" key="3">
    <source>
        <dbReference type="ARBA" id="ARBA00005995"/>
    </source>
</evidence>
<evidence type="ECO:0000256" key="6">
    <source>
        <dbReference type="ARBA" id="ARBA00048448"/>
    </source>
</evidence>
<evidence type="ECO:0000256" key="8">
    <source>
        <dbReference type="ARBA" id="ARBA00049430"/>
    </source>
</evidence>
<organism evidence="11 12">
    <name type="scientific">Porites evermanni</name>
    <dbReference type="NCBI Taxonomy" id="104178"/>
    <lineage>
        <taxon>Eukaryota</taxon>
        <taxon>Metazoa</taxon>
        <taxon>Cnidaria</taxon>
        <taxon>Anthozoa</taxon>
        <taxon>Hexacorallia</taxon>
        <taxon>Scleractinia</taxon>
        <taxon>Fungiina</taxon>
        <taxon>Poritidae</taxon>
        <taxon>Porites</taxon>
    </lineage>
</organism>
<evidence type="ECO:0000313" key="11">
    <source>
        <dbReference type="EMBL" id="CAH3180951.1"/>
    </source>
</evidence>
<dbReference type="EC" id="1.4.3.-" evidence="9"/>
<evidence type="ECO:0000256" key="7">
    <source>
        <dbReference type="ARBA" id="ARBA00049354"/>
    </source>
</evidence>
<keyword evidence="4 9" id="KW-0560">Oxidoreductase</keyword>
<keyword evidence="9" id="KW-0472">Membrane</keyword>
<keyword evidence="9" id="KW-1133">Transmembrane helix</keyword>
<dbReference type="InterPro" id="IPR036188">
    <property type="entry name" value="FAD/NAD-bd_sf"/>
</dbReference>
<dbReference type="SUPFAM" id="SSF51905">
    <property type="entry name" value="FAD/NAD(P)-binding domain"/>
    <property type="match status" value="1"/>
</dbReference>
<evidence type="ECO:0000259" key="10">
    <source>
        <dbReference type="Pfam" id="PF01593"/>
    </source>
</evidence>
<comment type="catalytic activity">
    <reaction evidence="8">
        <text>N-acetylputrescine + O2 + H2O = 4-acetamidobutanal + H2O2 + NH4(+)</text>
        <dbReference type="Rhea" id="RHEA:70283"/>
        <dbReference type="ChEBI" id="CHEBI:7386"/>
        <dbReference type="ChEBI" id="CHEBI:15377"/>
        <dbReference type="ChEBI" id="CHEBI:15379"/>
        <dbReference type="ChEBI" id="CHEBI:16240"/>
        <dbReference type="ChEBI" id="CHEBI:28938"/>
        <dbReference type="ChEBI" id="CHEBI:58263"/>
    </reaction>
    <physiologicalReaction direction="left-to-right" evidence="8">
        <dbReference type="Rhea" id="RHEA:70284"/>
    </physiologicalReaction>
</comment>
<comment type="catalytic activity">
    <reaction evidence="7">
        <text>benzylamine + O2 + H2O = benzaldehyde + H2O2 + NH4(+)</text>
        <dbReference type="Rhea" id="RHEA:59424"/>
        <dbReference type="ChEBI" id="CHEBI:15377"/>
        <dbReference type="ChEBI" id="CHEBI:15379"/>
        <dbReference type="ChEBI" id="CHEBI:16240"/>
        <dbReference type="ChEBI" id="CHEBI:17169"/>
        <dbReference type="ChEBI" id="CHEBI:28938"/>
        <dbReference type="ChEBI" id="CHEBI:225238"/>
    </reaction>
    <physiologicalReaction direction="left-to-right" evidence="7">
        <dbReference type="Rhea" id="RHEA:59425"/>
    </physiologicalReaction>
</comment>
<proteinExistence type="inferred from homology"/>
<comment type="caution">
    <text evidence="11">The sequence shown here is derived from an EMBL/GenBank/DDBJ whole genome shotgun (WGS) entry which is preliminary data.</text>
</comment>
<keyword evidence="9" id="KW-0812">Transmembrane</keyword>
<reference evidence="11 12" key="1">
    <citation type="submission" date="2022-05" db="EMBL/GenBank/DDBJ databases">
        <authorList>
            <consortium name="Genoscope - CEA"/>
            <person name="William W."/>
        </authorList>
    </citation>
    <scope>NUCLEOTIDE SEQUENCE [LARGE SCALE GENOMIC DNA]</scope>
</reference>
<protein>
    <recommendedName>
        <fullName evidence="9">Amine oxidase</fullName>
        <ecNumber evidence="9">1.4.3.-</ecNumber>
    </recommendedName>
</protein>
<keyword evidence="12" id="KW-1185">Reference proteome</keyword>
<evidence type="ECO:0000313" key="12">
    <source>
        <dbReference type="Proteomes" id="UP001159427"/>
    </source>
</evidence>
<evidence type="ECO:0000256" key="1">
    <source>
        <dbReference type="ARBA" id="ARBA00001974"/>
    </source>
</evidence>
<comment type="cofactor">
    <cofactor evidence="1 9">
        <name>FAD</name>
        <dbReference type="ChEBI" id="CHEBI:57692"/>
    </cofactor>
</comment>
<feature type="transmembrane region" description="Helical" evidence="9">
    <location>
        <begin position="29"/>
        <end position="52"/>
    </location>
</feature>
<dbReference type="Proteomes" id="UP001159427">
    <property type="component" value="Unassembled WGS sequence"/>
</dbReference>
<keyword evidence="9" id="KW-0285">Flavoprotein</keyword>
<name>A0ABN8RNK3_9CNID</name>
<comment type="similarity">
    <text evidence="3 9">Belongs to the flavin monoamine oxidase family.</text>
</comment>
<sequence length="530" mass="59925">MLTKDMEYHPVVYSLKETPGYFMSRAKALLILLAFVSLVIVLIVLAVMLAQQKGTQGKVCESKDDPTDEKSSLSPLSCDVVVVGGGISGLYMAETLMRRKKEHDVCLFEKDSRFGGKNYDVAFKKAQNVSLSMGAWRVNTAHKKTLNLAERLNISMLKMPPLSIDYLEGRGIYADNHQSFKEKAFPTLMSTVFANMTPSQMFAFAWRNMSKEKALEYPSYHNFLCQRVGSEGCAFLDLIYGIKMNYNMERSTLTIYDIKNGIKSTSEYVRPRGGLSEIVDALAKSVKRFGVRMYAKEAVSSINRDGEPNTFVVRTEHYLVSAKKVIVAIPFLPLKEINGDIAFEIKNHAYFTPIIGQKCFKAVAIYKHPWWENATSIHNMSLKTWKRYVSSATCLMYMMPYSRGPQGEGIIQLSYNYFDCAVKWGQLSKLPRATFLSELNKAVQAVFPGMVVPKPLDVKFKYWEACWHYTKAGSNVSRQDTEEWAKRPFPGEEVYIVGEAFAVIVGWNEGALQTAYKALKEGWGIEEPEP</sequence>
<comment type="catalytic activity">
    <reaction evidence="6">
        <text>a secondary aliphatic amine + O2 + H2O = a primary amine + an aldehyde + H2O2</text>
        <dbReference type="Rhea" id="RHEA:26414"/>
        <dbReference type="ChEBI" id="CHEBI:15377"/>
        <dbReference type="ChEBI" id="CHEBI:15379"/>
        <dbReference type="ChEBI" id="CHEBI:16240"/>
        <dbReference type="ChEBI" id="CHEBI:17478"/>
        <dbReference type="ChEBI" id="CHEBI:58855"/>
        <dbReference type="ChEBI" id="CHEBI:65296"/>
        <dbReference type="EC" id="1.4.3.4"/>
    </reaction>
</comment>
<keyword evidence="9" id="KW-0274">FAD</keyword>
<dbReference type="Gene3D" id="1.10.405.10">
    <property type="entry name" value="Guanine Nucleotide Dissociation Inhibitor, domain 1"/>
    <property type="match status" value="1"/>
</dbReference>
<dbReference type="Pfam" id="PF01593">
    <property type="entry name" value="Amino_oxidase"/>
    <property type="match status" value="1"/>
</dbReference>